<dbReference type="EMBL" id="LIAE01006552">
    <property type="protein sequence ID" value="PAV87713.1"/>
    <property type="molecule type" value="Genomic_DNA"/>
</dbReference>
<organism evidence="2 3">
    <name type="scientific">Diploscapter pachys</name>
    <dbReference type="NCBI Taxonomy" id="2018661"/>
    <lineage>
        <taxon>Eukaryota</taxon>
        <taxon>Metazoa</taxon>
        <taxon>Ecdysozoa</taxon>
        <taxon>Nematoda</taxon>
        <taxon>Chromadorea</taxon>
        <taxon>Rhabditida</taxon>
        <taxon>Rhabditina</taxon>
        <taxon>Rhabditomorpha</taxon>
        <taxon>Rhabditoidea</taxon>
        <taxon>Rhabditidae</taxon>
        <taxon>Diploscapter</taxon>
    </lineage>
</organism>
<dbReference type="Proteomes" id="UP000218231">
    <property type="component" value="Unassembled WGS sequence"/>
</dbReference>
<feature type="compositionally biased region" description="Polar residues" evidence="1">
    <location>
        <begin position="1"/>
        <end position="11"/>
    </location>
</feature>
<feature type="region of interest" description="Disordered" evidence="1">
    <location>
        <begin position="47"/>
        <end position="84"/>
    </location>
</feature>
<feature type="region of interest" description="Disordered" evidence="1">
    <location>
        <begin position="1"/>
        <end position="35"/>
    </location>
</feature>
<sequence>MMGESHSNSSAVFYLPEAGTGDSDENEKDDEVNDEFELPMAAVITMRRRTGDGRQMNGSLSAARRKQWKSRPWASTASPLREDW</sequence>
<proteinExistence type="predicted"/>
<keyword evidence="3" id="KW-1185">Reference proteome</keyword>
<gene>
    <name evidence="2" type="ORF">WR25_03752</name>
</gene>
<evidence type="ECO:0000256" key="1">
    <source>
        <dbReference type="SAM" id="MobiDB-lite"/>
    </source>
</evidence>
<feature type="compositionally biased region" description="Acidic residues" evidence="1">
    <location>
        <begin position="22"/>
        <end position="35"/>
    </location>
</feature>
<evidence type="ECO:0000313" key="2">
    <source>
        <dbReference type="EMBL" id="PAV87713.1"/>
    </source>
</evidence>
<protein>
    <submittedName>
        <fullName evidence="2">Uncharacterized protein</fullName>
    </submittedName>
</protein>
<reference evidence="2 3" key="1">
    <citation type="journal article" date="2017" name="Curr. Biol.">
        <title>Genome architecture and evolution of a unichromosomal asexual nematode.</title>
        <authorList>
            <person name="Fradin H."/>
            <person name="Zegar C."/>
            <person name="Gutwein M."/>
            <person name="Lucas J."/>
            <person name="Kovtun M."/>
            <person name="Corcoran D."/>
            <person name="Baugh L.R."/>
            <person name="Kiontke K."/>
            <person name="Gunsalus K."/>
            <person name="Fitch D.H."/>
            <person name="Piano F."/>
        </authorList>
    </citation>
    <scope>NUCLEOTIDE SEQUENCE [LARGE SCALE GENOMIC DNA]</scope>
    <source>
        <strain evidence="2">PF1309</strain>
    </source>
</reference>
<name>A0A2A2LN86_9BILA</name>
<accession>A0A2A2LN86</accession>
<evidence type="ECO:0000313" key="3">
    <source>
        <dbReference type="Proteomes" id="UP000218231"/>
    </source>
</evidence>
<dbReference type="AlphaFoldDB" id="A0A2A2LN86"/>
<comment type="caution">
    <text evidence="2">The sequence shown here is derived from an EMBL/GenBank/DDBJ whole genome shotgun (WGS) entry which is preliminary data.</text>
</comment>
<dbReference type="OrthoDB" id="5875211at2759"/>